<sequence>MIEITIRNKYAAKEVSIAPQLMSSVVTNHWSYLYRRILELKRNDIDGTKMRDKCSEEFPHVTGIRGIWEEIIDQSIFHEFYVQLLMEQFLESK</sequence>
<reference evidence="1" key="1">
    <citation type="submission" date="2013-07" db="EMBL/GenBank/DDBJ databases">
        <title>The genome of Eucalyptus grandis.</title>
        <authorList>
            <person name="Schmutz J."/>
            <person name="Hayes R."/>
            <person name="Myburg A."/>
            <person name="Tuskan G."/>
            <person name="Grattapaglia D."/>
            <person name="Rokhsar D.S."/>
        </authorList>
    </citation>
    <scope>NUCLEOTIDE SEQUENCE</scope>
    <source>
        <tissue evidence="1">Leaf extractions</tissue>
    </source>
</reference>
<gene>
    <name evidence="1" type="ORF">EUGRSUZ_F02163</name>
</gene>
<dbReference type="InParanoid" id="A0A059BSB4"/>
<evidence type="ECO:0000313" key="1">
    <source>
        <dbReference type="EMBL" id="KCW68535.1"/>
    </source>
</evidence>
<dbReference type="AlphaFoldDB" id="A0A059BSB4"/>
<accession>A0A059BSB4</accession>
<proteinExistence type="predicted"/>
<protein>
    <submittedName>
        <fullName evidence="1">Uncharacterized protein</fullName>
    </submittedName>
</protein>
<name>A0A059BSB4_EUCGR</name>
<dbReference type="Gramene" id="KCW68535">
    <property type="protein sequence ID" value="KCW68535"/>
    <property type="gene ID" value="EUGRSUZ_F02163"/>
</dbReference>
<organism evidence="1">
    <name type="scientific">Eucalyptus grandis</name>
    <name type="common">Flooded gum</name>
    <dbReference type="NCBI Taxonomy" id="71139"/>
    <lineage>
        <taxon>Eukaryota</taxon>
        <taxon>Viridiplantae</taxon>
        <taxon>Streptophyta</taxon>
        <taxon>Embryophyta</taxon>
        <taxon>Tracheophyta</taxon>
        <taxon>Spermatophyta</taxon>
        <taxon>Magnoliopsida</taxon>
        <taxon>eudicotyledons</taxon>
        <taxon>Gunneridae</taxon>
        <taxon>Pentapetalae</taxon>
        <taxon>rosids</taxon>
        <taxon>malvids</taxon>
        <taxon>Myrtales</taxon>
        <taxon>Myrtaceae</taxon>
        <taxon>Myrtoideae</taxon>
        <taxon>Eucalypteae</taxon>
        <taxon>Eucalyptus</taxon>
    </lineage>
</organism>
<dbReference type="EMBL" id="KK198758">
    <property type="protein sequence ID" value="KCW68535.1"/>
    <property type="molecule type" value="Genomic_DNA"/>
</dbReference>